<dbReference type="Proteomes" id="UP000192596">
    <property type="component" value="Unassembled WGS sequence"/>
</dbReference>
<sequence length="101" mass="11249">MQIMTTDPVINRKVALRCVEEVVGIEDGAGLTSRRALLPGERYDDEAEFQTVSPQLTPHYTPQPYDNLDSTAYNRRISLAASHSVERLASLPTFVESLTRA</sequence>
<dbReference type="EMBL" id="NAJO01000027">
    <property type="protein sequence ID" value="OQO02624.1"/>
    <property type="molecule type" value="Genomic_DNA"/>
</dbReference>
<dbReference type="InParanoid" id="A0A1V8SUA0"/>
<evidence type="ECO:0000313" key="2">
    <source>
        <dbReference type="Proteomes" id="UP000192596"/>
    </source>
</evidence>
<evidence type="ECO:0000313" key="1">
    <source>
        <dbReference type="EMBL" id="OQO02624.1"/>
    </source>
</evidence>
<name>A0A1V8SUA0_9PEZI</name>
<keyword evidence="2" id="KW-1185">Reference proteome</keyword>
<protein>
    <submittedName>
        <fullName evidence="1">Uncharacterized protein</fullName>
    </submittedName>
</protein>
<organism evidence="1 2">
    <name type="scientific">Cryoendolithus antarcticus</name>
    <dbReference type="NCBI Taxonomy" id="1507870"/>
    <lineage>
        <taxon>Eukaryota</taxon>
        <taxon>Fungi</taxon>
        <taxon>Dikarya</taxon>
        <taxon>Ascomycota</taxon>
        <taxon>Pezizomycotina</taxon>
        <taxon>Dothideomycetes</taxon>
        <taxon>Dothideomycetidae</taxon>
        <taxon>Cladosporiales</taxon>
        <taxon>Cladosporiaceae</taxon>
        <taxon>Cryoendolithus</taxon>
    </lineage>
</organism>
<accession>A0A1V8SUA0</accession>
<reference evidence="2" key="1">
    <citation type="submission" date="2017-03" db="EMBL/GenBank/DDBJ databases">
        <title>Genomes of endolithic fungi from Antarctica.</title>
        <authorList>
            <person name="Coleine C."/>
            <person name="Masonjones S."/>
            <person name="Stajich J.E."/>
        </authorList>
    </citation>
    <scope>NUCLEOTIDE SEQUENCE [LARGE SCALE GENOMIC DNA]</scope>
    <source>
        <strain evidence="2">CCFEE 5527</strain>
    </source>
</reference>
<comment type="caution">
    <text evidence="1">The sequence shown here is derived from an EMBL/GenBank/DDBJ whole genome shotgun (WGS) entry which is preliminary data.</text>
</comment>
<gene>
    <name evidence="1" type="ORF">B0A48_12152</name>
</gene>
<dbReference type="AlphaFoldDB" id="A0A1V8SUA0"/>
<proteinExistence type="predicted"/>